<dbReference type="EMBL" id="OW240919">
    <property type="protein sequence ID" value="CAH2312432.1"/>
    <property type="molecule type" value="Genomic_DNA"/>
</dbReference>
<evidence type="ECO:0000313" key="1">
    <source>
        <dbReference type="EMBL" id="CAH2312432.1"/>
    </source>
</evidence>
<proteinExistence type="predicted"/>
<sequence length="140" mass="15735">MVPDTNLLSGPCPLTHLLRAPTTSLTHSTRKPRRSAIPQAAWSVQSPMLTSLVYANSISVPTNATYQIQKEELHAYERHLCSCERYSPIECRQNSVRMDAGSRTEQEQKSACENAAVSMCDHTEGRTSEESKHVHRHRAF</sequence>
<dbReference type="AlphaFoldDB" id="A0AAD1SV37"/>
<name>A0AAD1SV37_PELCU</name>
<protein>
    <submittedName>
        <fullName evidence="1">Uncharacterized protein</fullName>
    </submittedName>
</protein>
<reference evidence="1" key="1">
    <citation type="submission" date="2022-03" db="EMBL/GenBank/DDBJ databases">
        <authorList>
            <person name="Alioto T."/>
            <person name="Alioto T."/>
            <person name="Gomez Garrido J."/>
        </authorList>
    </citation>
    <scope>NUCLEOTIDE SEQUENCE</scope>
</reference>
<gene>
    <name evidence="1" type="ORF">PECUL_23A041191</name>
</gene>
<evidence type="ECO:0000313" key="2">
    <source>
        <dbReference type="Proteomes" id="UP001295444"/>
    </source>
</evidence>
<organism evidence="1 2">
    <name type="scientific">Pelobates cultripes</name>
    <name type="common">Western spadefoot toad</name>
    <dbReference type="NCBI Taxonomy" id="61616"/>
    <lineage>
        <taxon>Eukaryota</taxon>
        <taxon>Metazoa</taxon>
        <taxon>Chordata</taxon>
        <taxon>Craniata</taxon>
        <taxon>Vertebrata</taxon>
        <taxon>Euteleostomi</taxon>
        <taxon>Amphibia</taxon>
        <taxon>Batrachia</taxon>
        <taxon>Anura</taxon>
        <taxon>Pelobatoidea</taxon>
        <taxon>Pelobatidae</taxon>
        <taxon>Pelobates</taxon>
    </lineage>
</organism>
<keyword evidence="2" id="KW-1185">Reference proteome</keyword>
<dbReference type="Proteomes" id="UP001295444">
    <property type="component" value="Chromosome 08"/>
</dbReference>
<accession>A0AAD1SV37</accession>